<protein>
    <submittedName>
        <fullName evidence="2">Uncharacterized protein</fullName>
    </submittedName>
</protein>
<name>A0AAW0H2K2_MYOGA</name>
<accession>A0AAW0H2K2</accession>
<sequence length="181" mass="21539">MGRRQCKNSSNNLKGNMTPPESRELETRRIEHPTPEEIEEIDSKRFFMKIIEEIKQEVKICRKEMEDNCANPIIYFFIGSIRHHRFQRKSLKLFLQRALQDTPEEEGGERFIYMMDHIDRFAYVEPSLHLWDEAYLIIMDNFSNVFLDSVCQDFIENFRIDVHDPKRGQDALTYGKSKAST</sequence>
<feature type="non-terminal residue" evidence="2">
    <location>
        <position position="181"/>
    </location>
</feature>
<evidence type="ECO:0000313" key="3">
    <source>
        <dbReference type="Proteomes" id="UP001488838"/>
    </source>
</evidence>
<dbReference type="Proteomes" id="UP001488838">
    <property type="component" value="Unassembled WGS sequence"/>
</dbReference>
<dbReference type="AlphaFoldDB" id="A0AAW0H2K2"/>
<organism evidence="2 3">
    <name type="scientific">Myodes glareolus</name>
    <name type="common">Bank vole</name>
    <name type="synonym">Clethrionomys glareolus</name>
    <dbReference type="NCBI Taxonomy" id="447135"/>
    <lineage>
        <taxon>Eukaryota</taxon>
        <taxon>Metazoa</taxon>
        <taxon>Chordata</taxon>
        <taxon>Craniata</taxon>
        <taxon>Vertebrata</taxon>
        <taxon>Euteleostomi</taxon>
        <taxon>Mammalia</taxon>
        <taxon>Eutheria</taxon>
        <taxon>Euarchontoglires</taxon>
        <taxon>Glires</taxon>
        <taxon>Rodentia</taxon>
        <taxon>Myomorpha</taxon>
        <taxon>Muroidea</taxon>
        <taxon>Cricetidae</taxon>
        <taxon>Arvicolinae</taxon>
        <taxon>Myodes</taxon>
    </lineage>
</organism>
<proteinExistence type="predicted"/>
<keyword evidence="3" id="KW-1185">Reference proteome</keyword>
<comment type="caution">
    <text evidence="2">The sequence shown here is derived from an EMBL/GenBank/DDBJ whole genome shotgun (WGS) entry which is preliminary data.</text>
</comment>
<gene>
    <name evidence="2" type="ORF">U0070_006558</name>
</gene>
<evidence type="ECO:0000313" key="2">
    <source>
        <dbReference type="EMBL" id="KAK7795515.1"/>
    </source>
</evidence>
<reference evidence="2 3" key="1">
    <citation type="journal article" date="2023" name="bioRxiv">
        <title>Conserved and derived expression patterns and positive selection on dental genes reveal complex evolutionary context of ever-growing rodent molars.</title>
        <authorList>
            <person name="Calamari Z.T."/>
            <person name="Song A."/>
            <person name="Cohen E."/>
            <person name="Akter M."/>
            <person name="Roy R.D."/>
            <person name="Hallikas O."/>
            <person name="Christensen M.M."/>
            <person name="Li P."/>
            <person name="Marangoni P."/>
            <person name="Jernvall J."/>
            <person name="Klein O.D."/>
        </authorList>
    </citation>
    <scope>NUCLEOTIDE SEQUENCE [LARGE SCALE GENOMIC DNA]</scope>
    <source>
        <strain evidence="2">V071</strain>
    </source>
</reference>
<dbReference type="EMBL" id="JBBHLL010002218">
    <property type="protein sequence ID" value="KAK7795515.1"/>
    <property type="molecule type" value="Genomic_DNA"/>
</dbReference>
<feature type="region of interest" description="Disordered" evidence="1">
    <location>
        <begin position="1"/>
        <end position="28"/>
    </location>
</feature>
<evidence type="ECO:0000256" key="1">
    <source>
        <dbReference type="SAM" id="MobiDB-lite"/>
    </source>
</evidence>